<dbReference type="Proteomes" id="UP000180043">
    <property type="component" value="Unassembled WGS sequence"/>
</dbReference>
<evidence type="ECO:0000313" key="1">
    <source>
        <dbReference type="EMBL" id="OHU51471.1"/>
    </source>
</evidence>
<gene>
    <name evidence="1" type="ORF">BKG82_23020</name>
</gene>
<accession>A0A1S1LGD4</accession>
<reference evidence="1 2" key="1">
    <citation type="submission" date="2016-10" db="EMBL/GenBank/DDBJ databases">
        <title>Evaluation of Human, Veterinary and Environmental Mycobacterium chelonae Isolates by Core Genome Phylogenomic Analysis, Targeted Gene Comparison, and Anti-microbial Susceptibility Patterns: A Tale of Mistaken Identities.</title>
        <authorList>
            <person name="Fogelson S.B."/>
            <person name="Camus A.C."/>
            <person name="Lorenz W."/>
            <person name="Vasireddy R."/>
            <person name="Vasireddy S."/>
            <person name="Smith T."/>
            <person name="Brown-Elliott B.A."/>
            <person name="Wallace R.J.Jr."/>
            <person name="Hasan N.A."/>
            <person name="Reischl U."/>
            <person name="Sanchez S."/>
        </authorList>
    </citation>
    <scope>NUCLEOTIDE SEQUENCE [LARGE SCALE GENOMIC DNA]</scope>
    <source>
        <strain evidence="1 2">15515</strain>
    </source>
</reference>
<organism evidence="1 2">
    <name type="scientific">Mycobacteroides chelonae</name>
    <name type="common">Mycobacterium chelonae</name>
    <dbReference type="NCBI Taxonomy" id="1774"/>
    <lineage>
        <taxon>Bacteria</taxon>
        <taxon>Bacillati</taxon>
        <taxon>Actinomycetota</taxon>
        <taxon>Actinomycetes</taxon>
        <taxon>Mycobacteriales</taxon>
        <taxon>Mycobacteriaceae</taxon>
        <taxon>Mycobacteroides</taxon>
    </lineage>
</organism>
<sequence length="96" mass="10653">MTTQAVTDIKELVGEMPARGCEWAKFEGEPLCGSPAQWAIRVHFLVRSRMTCEVAVQNFCDEHKRELMAIPKMHKGTPCFNCGVSADALFGPVMPL</sequence>
<name>A0A1S1LGD4_MYCCH</name>
<dbReference type="EMBL" id="MLIQ01000023">
    <property type="protein sequence ID" value="OHU51471.1"/>
    <property type="molecule type" value="Genomic_DNA"/>
</dbReference>
<dbReference type="AlphaFoldDB" id="A0A1S1LGD4"/>
<protein>
    <submittedName>
        <fullName evidence="1">Uncharacterized protein</fullName>
    </submittedName>
</protein>
<proteinExistence type="predicted"/>
<comment type="caution">
    <text evidence="1">The sequence shown here is derived from an EMBL/GenBank/DDBJ whole genome shotgun (WGS) entry which is preliminary data.</text>
</comment>
<dbReference type="RefSeq" id="WP_131823233.1">
    <property type="nucleotide sequence ID" value="NZ_MLIQ01000023.1"/>
</dbReference>
<evidence type="ECO:0000313" key="2">
    <source>
        <dbReference type="Proteomes" id="UP000180043"/>
    </source>
</evidence>